<name>A0A2T9KCY1_9CAUL</name>
<feature type="domain" description="Reverse transcriptase" evidence="8">
    <location>
        <begin position="27"/>
        <end position="248"/>
    </location>
</feature>
<evidence type="ECO:0000256" key="6">
    <source>
        <dbReference type="ARBA" id="ARBA00023118"/>
    </source>
</evidence>
<sequence>MLSLGRKLMATLPRTHPIKQSPLHKLGHHKRLASLLKIEVAQLRGLAKAGSAAYSEWDEDKPNGGTRRIENPKPRLKRLQSRLATILSLIDPPAFLSCPVKGRSYISNARAHLGSKEFVTLDVKSYFPSTTWNRVYWYFNKRLLMPRDTAWTLASVATIDGRLPTGSPLSPIMAYLAHEDMWLKVAKLAEDVGCRLTVYMDDITISGARVPEATVWKIKQEVHKVGLRLNDKKERRFSDVGVITGVVVTPDGVRLPKRSHLNLSIARKAALVVDGEAKLRAMRRVRGLEAQHRQVLAPTDFTDNLSGSHRGSS</sequence>
<dbReference type="GO" id="GO:0051607">
    <property type="term" value="P:defense response to virus"/>
    <property type="evidence" value="ECO:0007669"/>
    <property type="project" value="UniProtKB-KW"/>
</dbReference>
<dbReference type="AlphaFoldDB" id="A0A2T9KCY1"/>
<dbReference type="InterPro" id="IPR000477">
    <property type="entry name" value="RT_dom"/>
</dbReference>
<evidence type="ECO:0000313" key="10">
    <source>
        <dbReference type="Proteomes" id="UP000245073"/>
    </source>
</evidence>
<dbReference type="GO" id="GO:0046872">
    <property type="term" value="F:metal ion binding"/>
    <property type="evidence" value="ECO:0007669"/>
    <property type="project" value="UniProtKB-KW"/>
</dbReference>
<dbReference type="Proteomes" id="UP000245073">
    <property type="component" value="Unassembled WGS sequence"/>
</dbReference>
<keyword evidence="6" id="KW-0051">Antiviral defense</keyword>
<evidence type="ECO:0000256" key="5">
    <source>
        <dbReference type="ARBA" id="ARBA00022918"/>
    </source>
</evidence>
<evidence type="ECO:0000256" key="1">
    <source>
        <dbReference type="ARBA" id="ARBA00022679"/>
    </source>
</evidence>
<accession>A0A2T9KCY1</accession>
<comment type="similarity">
    <text evidence="7">Belongs to the bacterial reverse transcriptase family.</text>
</comment>
<dbReference type="EMBL" id="QDKQ01000014">
    <property type="protein sequence ID" value="PVM93798.1"/>
    <property type="molecule type" value="Genomic_DNA"/>
</dbReference>
<dbReference type="Pfam" id="PF00078">
    <property type="entry name" value="RVT_1"/>
    <property type="match status" value="1"/>
</dbReference>
<evidence type="ECO:0000256" key="2">
    <source>
        <dbReference type="ARBA" id="ARBA00022695"/>
    </source>
</evidence>
<dbReference type="SUPFAM" id="SSF56672">
    <property type="entry name" value="DNA/RNA polymerases"/>
    <property type="match status" value="1"/>
</dbReference>
<gene>
    <name evidence="9" type="ORF">DDF67_02485</name>
</gene>
<evidence type="ECO:0000256" key="3">
    <source>
        <dbReference type="ARBA" id="ARBA00022723"/>
    </source>
</evidence>
<keyword evidence="3" id="KW-0479">Metal-binding</keyword>
<evidence type="ECO:0000256" key="7">
    <source>
        <dbReference type="ARBA" id="ARBA00034120"/>
    </source>
</evidence>
<keyword evidence="1" id="KW-0808">Transferase</keyword>
<evidence type="ECO:0000259" key="8">
    <source>
        <dbReference type="PROSITE" id="PS50878"/>
    </source>
</evidence>
<keyword evidence="4" id="KW-0460">Magnesium</keyword>
<organism evidence="9 10">
    <name type="scientific">Caulobacter endophyticus</name>
    <dbReference type="NCBI Taxonomy" id="2172652"/>
    <lineage>
        <taxon>Bacteria</taxon>
        <taxon>Pseudomonadati</taxon>
        <taxon>Pseudomonadota</taxon>
        <taxon>Alphaproteobacteria</taxon>
        <taxon>Caulobacterales</taxon>
        <taxon>Caulobacteraceae</taxon>
        <taxon>Caulobacter</taxon>
    </lineage>
</organism>
<reference evidence="9 10" key="1">
    <citation type="submission" date="2018-04" db="EMBL/GenBank/DDBJ databases">
        <title>The genome sequence of Caulobacter sp. 744.</title>
        <authorList>
            <person name="Gao J."/>
            <person name="Sun J."/>
        </authorList>
    </citation>
    <scope>NUCLEOTIDE SEQUENCE [LARGE SCALE GENOMIC DNA]</scope>
    <source>
        <strain evidence="9 10">774</strain>
    </source>
</reference>
<dbReference type="PROSITE" id="PS50878">
    <property type="entry name" value="RT_POL"/>
    <property type="match status" value="1"/>
</dbReference>
<dbReference type="GO" id="GO:0003964">
    <property type="term" value="F:RNA-directed DNA polymerase activity"/>
    <property type="evidence" value="ECO:0007669"/>
    <property type="project" value="UniProtKB-KW"/>
</dbReference>
<keyword evidence="2" id="KW-0548">Nucleotidyltransferase</keyword>
<dbReference type="GO" id="GO:0003723">
    <property type="term" value="F:RNA binding"/>
    <property type="evidence" value="ECO:0007669"/>
    <property type="project" value="InterPro"/>
</dbReference>
<dbReference type="InterPro" id="IPR000123">
    <property type="entry name" value="Reverse_transcriptase_msDNA"/>
</dbReference>
<comment type="caution">
    <text evidence="9">The sequence shown here is derived from an EMBL/GenBank/DDBJ whole genome shotgun (WGS) entry which is preliminary data.</text>
</comment>
<evidence type="ECO:0000256" key="4">
    <source>
        <dbReference type="ARBA" id="ARBA00022842"/>
    </source>
</evidence>
<proteinExistence type="inferred from homology"/>
<keyword evidence="10" id="KW-1185">Reference proteome</keyword>
<evidence type="ECO:0000313" key="9">
    <source>
        <dbReference type="EMBL" id="PVM93798.1"/>
    </source>
</evidence>
<dbReference type="PRINTS" id="PR00866">
    <property type="entry name" value="RNADNAPOLMS"/>
</dbReference>
<protein>
    <submittedName>
        <fullName evidence="9">RNA-directed DNA polymerase</fullName>
    </submittedName>
</protein>
<keyword evidence="5 9" id="KW-0695">RNA-directed DNA polymerase</keyword>
<dbReference type="InterPro" id="IPR043502">
    <property type="entry name" value="DNA/RNA_pol_sf"/>
</dbReference>
<dbReference type="CDD" id="cd03487">
    <property type="entry name" value="RT_Bac_retron_II"/>
    <property type="match status" value="1"/>
</dbReference>